<comment type="caution">
    <text evidence="4">The sequence shown here is derived from an EMBL/GenBank/DDBJ whole genome shotgun (WGS) entry which is preliminary data.</text>
</comment>
<dbReference type="PANTHER" id="PTHR44757:SF2">
    <property type="entry name" value="BIOFILM ARCHITECTURE MAINTENANCE PROTEIN MBAA"/>
    <property type="match status" value="1"/>
</dbReference>
<organism evidence="4 5">
    <name type="scientific">Zoogloea dura</name>
    <dbReference type="NCBI Taxonomy" id="2728840"/>
    <lineage>
        <taxon>Bacteria</taxon>
        <taxon>Pseudomonadati</taxon>
        <taxon>Pseudomonadota</taxon>
        <taxon>Betaproteobacteria</taxon>
        <taxon>Rhodocyclales</taxon>
        <taxon>Zoogloeaceae</taxon>
        <taxon>Zoogloea</taxon>
    </lineage>
</organism>
<evidence type="ECO:0000256" key="1">
    <source>
        <dbReference type="SAM" id="MobiDB-lite"/>
    </source>
</evidence>
<evidence type="ECO:0000313" key="4">
    <source>
        <dbReference type="EMBL" id="NML25696.1"/>
    </source>
</evidence>
<protein>
    <submittedName>
        <fullName evidence="4">EAL domain-containing protein</fullName>
    </submittedName>
</protein>
<dbReference type="SUPFAM" id="SSF55073">
    <property type="entry name" value="Nucleotide cyclase"/>
    <property type="match status" value="1"/>
</dbReference>
<name>A0A848G3U9_9RHOO</name>
<evidence type="ECO:0000313" key="5">
    <source>
        <dbReference type="Proteomes" id="UP000580043"/>
    </source>
</evidence>
<dbReference type="NCBIfam" id="TIGR00254">
    <property type="entry name" value="GGDEF"/>
    <property type="match status" value="1"/>
</dbReference>
<feature type="compositionally biased region" description="Pro residues" evidence="1">
    <location>
        <begin position="1"/>
        <end position="10"/>
    </location>
</feature>
<gene>
    <name evidence="4" type="ORF">HHL15_08065</name>
</gene>
<dbReference type="InterPro" id="IPR035919">
    <property type="entry name" value="EAL_sf"/>
</dbReference>
<accession>A0A848G3U9</accession>
<dbReference type="SMART" id="SM00267">
    <property type="entry name" value="GGDEF"/>
    <property type="match status" value="1"/>
</dbReference>
<dbReference type="Gene3D" id="3.30.70.270">
    <property type="match status" value="1"/>
</dbReference>
<evidence type="ECO:0000259" key="3">
    <source>
        <dbReference type="PROSITE" id="PS50887"/>
    </source>
</evidence>
<dbReference type="InterPro" id="IPR043128">
    <property type="entry name" value="Rev_trsase/Diguanyl_cyclase"/>
</dbReference>
<dbReference type="InterPro" id="IPR052155">
    <property type="entry name" value="Biofilm_reg_signaling"/>
</dbReference>
<sequence>MLPPPSPPAPSSSQPNTAGAAPLPSANDYAALELISQPVWIFDIDRRHVLWANSPALQVWKARSLEELQARDLGRDMSATVAHRLAQYQRDFEAHNAIFAEQWTLYPVGEAVALHVRFSGHRLADGRMAMMCEGQPAGAHAPDSVRAVEALLHTTLMISLYDLEGHPLYRNPAARDSTCRPDECLPERLVDAEDIQLLHDSLASGGGSSLTLRVHTPQGVRWHEVTARRCHDAVSGQDALLLSEADVTAIKDTEAQVRHLALHDPLTGLPNRAQVMARFADALRELGAGGAEAAVVFIDLDNFKDINDTLGHAAGDELLVGVARRLRDATRTEDLVARLGGDEFMVLLRSSDIRGDVDHAYRRIATSLAAPLNVRGLEVRITPSVGVSLFPEHACDIETLLRHADLAMYGAKAEGRNRMVLYNESMGMELRARTSLEAELRLALERGEFEVHYQPRMAVRSRSILGAEALVRWRHPVHGLVGPDIFIPMSERLGLIGRLGMFVFEAAVRQQTEWAARGHDLQISVNLSPLQLADTHLVARMAAVLRRYGCEPSRIELEVTESMLLGNEERPIAVLKAIEALGMSIALDDFGTGYSNLAYLQRYPLHTLKIDKTFIQAPDVDRPLAEMIVSLCRLLKLNVVAEGVETSEQLAWVARREIAEYQGYHFSPPVPAPHFEALLEATPA</sequence>
<dbReference type="PROSITE" id="PS50883">
    <property type="entry name" value="EAL"/>
    <property type="match status" value="1"/>
</dbReference>
<dbReference type="CDD" id="cd01949">
    <property type="entry name" value="GGDEF"/>
    <property type="match status" value="1"/>
</dbReference>
<dbReference type="Gene3D" id="3.20.20.450">
    <property type="entry name" value="EAL domain"/>
    <property type="match status" value="1"/>
</dbReference>
<dbReference type="InterPro" id="IPR029787">
    <property type="entry name" value="Nucleotide_cyclase"/>
</dbReference>
<evidence type="ECO:0000259" key="2">
    <source>
        <dbReference type="PROSITE" id="PS50883"/>
    </source>
</evidence>
<dbReference type="SUPFAM" id="SSF141868">
    <property type="entry name" value="EAL domain-like"/>
    <property type="match status" value="1"/>
</dbReference>
<keyword evidence="5" id="KW-1185">Reference proteome</keyword>
<reference evidence="4 5" key="1">
    <citation type="submission" date="2020-04" db="EMBL/GenBank/DDBJ databases">
        <title>Zoogloea sp. G-4-1-14 isolated from soil.</title>
        <authorList>
            <person name="Dahal R.H."/>
        </authorList>
    </citation>
    <scope>NUCLEOTIDE SEQUENCE [LARGE SCALE GENOMIC DNA]</scope>
    <source>
        <strain evidence="4 5">G-4-1-14</strain>
    </source>
</reference>
<dbReference type="Proteomes" id="UP000580043">
    <property type="component" value="Unassembled WGS sequence"/>
</dbReference>
<feature type="domain" description="GGDEF" evidence="3">
    <location>
        <begin position="291"/>
        <end position="424"/>
    </location>
</feature>
<dbReference type="SMART" id="SM00052">
    <property type="entry name" value="EAL"/>
    <property type="match status" value="1"/>
</dbReference>
<dbReference type="CDD" id="cd01948">
    <property type="entry name" value="EAL"/>
    <property type="match status" value="1"/>
</dbReference>
<dbReference type="PANTHER" id="PTHR44757">
    <property type="entry name" value="DIGUANYLATE CYCLASE DGCP"/>
    <property type="match status" value="1"/>
</dbReference>
<dbReference type="AlphaFoldDB" id="A0A848G3U9"/>
<dbReference type="InterPro" id="IPR000160">
    <property type="entry name" value="GGDEF_dom"/>
</dbReference>
<dbReference type="InterPro" id="IPR001633">
    <property type="entry name" value="EAL_dom"/>
</dbReference>
<dbReference type="PROSITE" id="PS50887">
    <property type="entry name" value="GGDEF"/>
    <property type="match status" value="1"/>
</dbReference>
<dbReference type="FunFam" id="3.30.70.270:FF:000001">
    <property type="entry name" value="Diguanylate cyclase domain protein"/>
    <property type="match status" value="1"/>
</dbReference>
<dbReference type="EMBL" id="JABBGA010000005">
    <property type="protein sequence ID" value="NML25696.1"/>
    <property type="molecule type" value="Genomic_DNA"/>
</dbReference>
<feature type="domain" description="EAL" evidence="2">
    <location>
        <begin position="433"/>
        <end position="683"/>
    </location>
</feature>
<dbReference type="RefSeq" id="WP_169145343.1">
    <property type="nucleotide sequence ID" value="NZ_JABBGA010000005.1"/>
</dbReference>
<proteinExistence type="predicted"/>
<feature type="region of interest" description="Disordered" evidence="1">
    <location>
        <begin position="1"/>
        <end position="22"/>
    </location>
</feature>
<dbReference type="Pfam" id="PF00990">
    <property type="entry name" value="GGDEF"/>
    <property type="match status" value="1"/>
</dbReference>
<dbReference type="Pfam" id="PF00563">
    <property type="entry name" value="EAL"/>
    <property type="match status" value="1"/>
</dbReference>
<dbReference type="GO" id="GO:0003824">
    <property type="term" value="F:catalytic activity"/>
    <property type="evidence" value="ECO:0007669"/>
    <property type="project" value="UniProtKB-ARBA"/>
</dbReference>